<dbReference type="Proteomes" id="UP000029692">
    <property type="component" value="Unassembled WGS sequence"/>
</dbReference>
<accession>A0A098R2A6</accession>
<dbReference type="AlphaFoldDB" id="A0A098R2A6"/>
<reference evidence="1 2" key="1">
    <citation type="submission" date="2014-05" db="EMBL/GenBank/DDBJ databases">
        <title>De novo Genome Sequence of Spirocheata sp.</title>
        <authorList>
            <person name="Shivani Y."/>
            <person name="Subhash Y."/>
            <person name="Tushar L."/>
            <person name="Sasikala C."/>
            <person name="Ramana C.V."/>
        </authorList>
    </citation>
    <scope>NUCLEOTIDE SEQUENCE [LARGE SCALE GENOMIC DNA]</scope>
    <source>
        <strain evidence="1 2">JC230</strain>
    </source>
</reference>
<evidence type="ECO:0000313" key="1">
    <source>
        <dbReference type="EMBL" id="KGE72802.1"/>
    </source>
</evidence>
<organism evidence="1 2">
    <name type="scientific">Spirochaeta lutea</name>
    <dbReference type="NCBI Taxonomy" id="1480694"/>
    <lineage>
        <taxon>Bacteria</taxon>
        <taxon>Pseudomonadati</taxon>
        <taxon>Spirochaetota</taxon>
        <taxon>Spirochaetia</taxon>
        <taxon>Spirochaetales</taxon>
        <taxon>Spirochaetaceae</taxon>
        <taxon>Spirochaeta</taxon>
    </lineage>
</organism>
<name>A0A098R2A6_9SPIO</name>
<dbReference type="EMBL" id="JNUP01000048">
    <property type="protein sequence ID" value="KGE72802.1"/>
    <property type="molecule type" value="Genomic_DNA"/>
</dbReference>
<gene>
    <name evidence="1" type="ORF">DC28_06140</name>
</gene>
<comment type="caution">
    <text evidence="1">The sequence shown here is derived from an EMBL/GenBank/DDBJ whole genome shotgun (WGS) entry which is preliminary data.</text>
</comment>
<protein>
    <submittedName>
        <fullName evidence="1">Uncharacterized protein</fullName>
    </submittedName>
</protein>
<sequence>MPSVIVEDERGLKLNLGVNESNLFGQLWSFGISADFQYDWLYGIDASINLPLMSEKLADLFLNLGYSSQRFADLAGDGSVSYAAWENQFIGRVNTGLRLSDEFYWSINLQLYHTERDIRVQDVELPKNGIESRLLLSNSLLHTFWDFSFLYSLDFTNKWTIQNPPISAVEYKPGLVPGLRAGWLLPFTLYKEQERALVFTPTVQGSLGFDILALEFVSPNAGFSLSLSYHLNNTSKITVSNQFTGYPLGLSISDPFEDGVMKTSYAANTVRAGIDAQIMLLPLDSPIGGLLIIPNLRASYTYNCINKLSLDIGFGIRFTAIGLTPRIKVSIDPLHHLYDSNPNNAIEWTLILL</sequence>
<keyword evidence="2" id="KW-1185">Reference proteome</keyword>
<evidence type="ECO:0000313" key="2">
    <source>
        <dbReference type="Proteomes" id="UP000029692"/>
    </source>
</evidence>
<proteinExistence type="predicted"/>